<dbReference type="PANTHER" id="PTHR43766">
    <property type="entry name" value="TRYPTOPHAN--TRNA LIGASE, MITOCHONDRIAL"/>
    <property type="match status" value="1"/>
</dbReference>
<sequence>MSKKKIFSGIQPSGLLTLGNYIGAMKQFVELQDEGDCIFCVVDLHAITVPQEPELLRQNVRSLAAMFLAAGIDPQKATLMVQSHVKEHAELGWLMQCTAYMGELERMTQFKDKSEGKAAVNASLFTYPALMAADILLYDATHVPVGDDQKQHLELTRDLAQRFNGRFGETFTIPEPIIPKVGGRIMSLDDPSKKMSKSNPNEGSFISLLDEPKKIVRKVKRAVTDSENQIRFDEQEKPAISNLLTIYALASNQTIEQLESQYDGIGYGAFKSDVADAVVSLLEPMQQRYQEWIESDELDRVLLAGAEKAAEYAEQKMIEVKQRMGLIPRETLK</sequence>
<dbReference type="InterPro" id="IPR002305">
    <property type="entry name" value="aa-tRNA-synth_Ic"/>
</dbReference>
<evidence type="ECO:0000256" key="8">
    <source>
        <dbReference type="HAMAP-Rule" id="MF_00140"/>
    </source>
</evidence>
<keyword evidence="2 8" id="KW-0436">Ligase</keyword>
<evidence type="ECO:0000313" key="10">
    <source>
        <dbReference type="EMBL" id="RKD27047.1"/>
    </source>
</evidence>
<comment type="catalytic activity">
    <reaction evidence="7 8">
        <text>tRNA(Trp) + L-tryptophan + ATP = L-tryptophyl-tRNA(Trp) + AMP + diphosphate + H(+)</text>
        <dbReference type="Rhea" id="RHEA:24080"/>
        <dbReference type="Rhea" id="RHEA-COMP:9671"/>
        <dbReference type="Rhea" id="RHEA-COMP:9705"/>
        <dbReference type="ChEBI" id="CHEBI:15378"/>
        <dbReference type="ChEBI" id="CHEBI:30616"/>
        <dbReference type="ChEBI" id="CHEBI:33019"/>
        <dbReference type="ChEBI" id="CHEBI:57912"/>
        <dbReference type="ChEBI" id="CHEBI:78442"/>
        <dbReference type="ChEBI" id="CHEBI:78535"/>
        <dbReference type="ChEBI" id="CHEBI:456215"/>
        <dbReference type="EC" id="6.1.1.2"/>
    </reaction>
</comment>
<evidence type="ECO:0000256" key="9">
    <source>
        <dbReference type="RuleBase" id="RU363036"/>
    </source>
</evidence>
<dbReference type="AlphaFoldDB" id="A0A419SRE4"/>
<dbReference type="GO" id="GO:0004830">
    <property type="term" value="F:tryptophan-tRNA ligase activity"/>
    <property type="evidence" value="ECO:0007669"/>
    <property type="project" value="UniProtKB-UniRule"/>
</dbReference>
<dbReference type="InterPro" id="IPR001412">
    <property type="entry name" value="aa-tRNA-synth_I_CS"/>
</dbReference>
<dbReference type="EMBL" id="MCHY01000001">
    <property type="protein sequence ID" value="RKD27047.1"/>
    <property type="molecule type" value="Genomic_DNA"/>
</dbReference>
<dbReference type="InterPro" id="IPR002306">
    <property type="entry name" value="Trp-tRNA-ligase"/>
</dbReference>
<comment type="subunit">
    <text evidence="8">Homodimer.</text>
</comment>
<reference evidence="10 11" key="1">
    <citation type="submission" date="2016-08" db="EMBL/GenBank/DDBJ databases">
        <title>Novel Firmicute Genomes.</title>
        <authorList>
            <person name="Poppleton D.I."/>
            <person name="Gribaldo S."/>
        </authorList>
    </citation>
    <scope>NUCLEOTIDE SEQUENCE [LARGE SCALE GENOMIC DNA]</scope>
    <source>
        <strain evidence="10 11">RAOx-1</strain>
    </source>
</reference>
<organism evidence="10 11">
    <name type="scientific">Ammoniphilus oxalaticus</name>
    <dbReference type="NCBI Taxonomy" id="66863"/>
    <lineage>
        <taxon>Bacteria</taxon>
        <taxon>Bacillati</taxon>
        <taxon>Bacillota</taxon>
        <taxon>Bacilli</taxon>
        <taxon>Bacillales</taxon>
        <taxon>Paenibacillaceae</taxon>
        <taxon>Aneurinibacillus group</taxon>
        <taxon>Ammoniphilus</taxon>
    </lineage>
</organism>
<dbReference type="Gene3D" id="1.10.240.10">
    <property type="entry name" value="Tyrosyl-Transfer RNA Synthetase"/>
    <property type="match status" value="1"/>
</dbReference>
<feature type="short sequence motif" description="'KMSKS' region" evidence="8">
    <location>
        <begin position="194"/>
        <end position="198"/>
    </location>
</feature>
<keyword evidence="8" id="KW-0963">Cytoplasm</keyword>
<gene>
    <name evidence="8" type="primary">trpS</name>
    <name evidence="10" type="ORF">BEP19_00290</name>
</gene>
<evidence type="ECO:0000256" key="5">
    <source>
        <dbReference type="ARBA" id="ARBA00022917"/>
    </source>
</evidence>
<keyword evidence="3 8" id="KW-0547">Nucleotide-binding</keyword>
<evidence type="ECO:0000313" key="11">
    <source>
        <dbReference type="Proteomes" id="UP000284219"/>
    </source>
</evidence>
<dbReference type="NCBIfam" id="TIGR00233">
    <property type="entry name" value="trpS"/>
    <property type="match status" value="1"/>
</dbReference>
<dbReference type="PROSITE" id="PS00178">
    <property type="entry name" value="AA_TRNA_LIGASE_I"/>
    <property type="match status" value="1"/>
</dbReference>
<dbReference type="PRINTS" id="PR01039">
    <property type="entry name" value="TRNASYNTHTRP"/>
</dbReference>
<dbReference type="InterPro" id="IPR050203">
    <property type="entry name" value="Trp-tRNA_synthetase"/>
</dbReference>
<dbReference type="InterPro" id="IPR014729">
    <property type="entry name" value="Rossmann-like_a/b/a_fold"/>
</dbReference>
<dbReference type="SUPFAM" id="SSF52374">
    <property type="entry name" value="Nucleotidylyl transferase"/>
    <property type="match status" value="1"/>
</dbReference>
<evidence type="ECO:0000256" key="7">
    <source>
        <dbReference type="ARBA" id="ARBA00049929"/>
    </source>
</evidence>
<evidence type="ECO:0000256" key="6">
    <source>
        <dbReference type="ARBA" id="ARBA00023146"/>
    </source>
</evidence>
<proteinExistence type="inferred from homology"/>
<keyword evidence="6 8" id="KW-0030">Aminoacyl-tRNA synthetase</keyword>
<dbReference type="CDD" id="cd00806">
    <property type="entry name" value="TrpRS_core"/>
    <property type="match status" value="1"/>
</dbReference>
<evidence type="ECO:0000256" key="2">
    <source>
        <dbReference type="ARBA" id="ARBA00022598"/>
    </source>
</evidence>
<dbReference type="GO" id="GO:0005524">
    <property type="term" value="F:ATP binding"/>
    <property type="evidence" value="ECO:0007669"/>
    <property type="project" value="UniProtKB-UniRule"/>
</dbReference>
<dbReference type="Pfam" id="PF00579">
    <property type="entry name" value="tRNA-synt_1b"/>
    <property type="match status" value="1"/>
</dbReference>
<evidence type="ECO:0000256" key="1">
    <source>
        <dbReference type="ARBA" id="ARBA00005594"/>
    </source>
</evidence>
<evidence type="ECO:0000256" key="3">
    <source>
        <dbReference type="ARBA" id="ARBA00022741"/>
    </source>
</evidence>
<dbReference type="GO" id="GO:0006436">
    <property type="term" value="P:tryptophanyl-tRNA aminoacylation"/>
    <property type="evidence" value="ECO:0007669"/>
    <property type="project" value="UniProtKB-UniRule"/>
</dbReference>
<dbReference type="InterPro" id="IPR024109">
    <property type="entry name" value="Trp-tRNA-ligase_bac-type"/>
</dbReference>
<dbReference type="Proteomes" id="UP000284219">
    <property type="component" value="Unassembled WGS sequence"/>
</dbReference>
<dbReference type="GO" id="GO:0005829">
    <property type="term" value="C:cytosol"/>
    <property type="evidence" value="ECO:0007669"/>
    <property type="project" value="TreeGrafter"/>
</dbReference>
<keyword evidence="5 8" id="KW-0648">Protein biosynthesis</keyword>
<accession>A0A419SRE4</accession>
<feature type="binding site" evidence="8">
    <location>
        <begin position="194"/>
        <end position="198"/>
    </location>
    <ligand>
        <name>ATP</name>
        <dbReference type="ChEBI" id="CHEBI:30616"/>
    </ligand>
</feature>
<feature type="binding site" evidence="8">
    <location>
        <position position="185"/>
    </location>
    <ligand>
        <name>ATP</name>
        <dbReference type="ChEBI" id="CHEBI:30616"/>
    </ligand>
</feature>
<evidence type="ECO:0000256" key="4">
    <source>
        <dbReference type="ARBA" id="ARBA00022840"/>
    </source>
</evidence>
<keyword evidence="4 8" id="KW-0067">ATP-binding</keyword>
<comment type="function">
    <text evidence="8">Catalyzes the attachment of tryptophan to tRNA(Trp).</text>
</comment>
<dbReference type="OrthoDB" id="9801042at2"/>
<comment type="subcellular location">
    <subcellularLocation>
        <location evidence="8">Cytoplasm</location>
    </subcellularLocation>
</comment>
<dbReference type="PANTHER" id="PTHR43766:SF1">
    <property type="entry name" value="TRYPTOPHAN--TRNA LIGASE, MITOCHONDRIAL"/>
    <property type="match status" value="1"/>
</dbReference>
<feature type="short sequence motif" description="'HIGH' region" evidence="8">
    <location>
        <begin position="12"/>
        <end position="20"/>
    </location>
</feature>
<comment type="similarity">
    <text evidence="1 8 9">Belongs to the class-I aminoacyl-tRNA synthetase family.</text>
</comment>
<feature type="binding site" evidence="8">
    <location>
        <begin position="146"/>
        <end position="148"/>
    </location>
    <ligand>
        <name>ATP</name>
        <dbReference type="ChEBI" id="CHEBI:30616"/>
    </ligand>
</feature>
<dbReference type="EC" id="6.1.1.2" evidence="8"/>
<protein>
    <recommendedName>
        <fullName evidence="8">Tryptophan--tRNA ligase</fullName>
        <ecNumber evidence="8">6.1.1.2</ecNumber>
    </recommendedName>
    <alternativeName>
        <fullName evidence="8">Tryptophanyl-tRNA synthetase</fullName>
        <shortName evidence="8">TrpRS</shortName>
    </alternativeName>
</protein>
<feature type="binding site" evidence="8">
    <location>
        <begin position="19"/>
        <end position="20"/>
    </location>
    <ligand>
        <name>ATP</name>
        <dbReference type="ChEBI" id="CHEBI:30616"/>
    </ligand>
</feature>
<dbReference type="RefSeq" id="WP_120187868.1">
    <property type="nucleotide sequence ID" value="NZ_MCHY01000001.1"/>
</dbReference>
<dbReference type="Gene3D" id="3.40.50.620">
    <property type="entry name" value="HUPs"/>
    <property type="match status" value="1"/>
</dbReference>
<dbReference type="HAMAP" id="MF_00140_B">
    <property type="entry name" value="Trp_tRNA_synth_B"/>
    <property type="match status" value="1"/>
</dbReference>
<keyword evidence="11" id="KW-1185">Reference proteome</keyword>
<feature type="binding site" evidence="8">
    <location>
        <begin position="11"/>
        <end position="13"/>
    </location>
    <ligand>
        <name>ATP</name>
        <dbReference type="ChEBI" id="CHEBI:30616"/>
    </ligand>
</feature>
<name>A0A419SRE4_9BACL</name>
<comment type="caution">
    <text evidence="10">The sequence shown here is derived from an EMBL/GenBank/DDBJ whole genome shotgun (WGS) entry which is preliminary data.</text>
</comment>
<feature type="binding site" evidence="8">
    <location>
        <position position="134"/>
    </location>
    <ligand>
        <name>L-tryptophan</name>
        <dbReference type="ChEBI" id="CHEBI:57912"/>
    </ligand>
</feature>
<dbReference type="FunFam" id="1.10.240.10:FF:000002">
    <property type="entry name" value="Tryptophan--tRNA ligase"/>
    <property type="match status" value="1"/>
</dbReference>